<dbReference type="Pfam" id="PF18962">
    <property type="entry name" value="Por_Secre_tail"/>
    <property type="match status" value="1"/>
</dbReference>
<protein>
    <submittedName>
        <fullName evidence="3">T9SS type A sorting domain-containing protein</fullName>
    </submittedName>
</protein>
<reference evidence="4" key="1">
    <citation type="submission" date="2019-01" db="EMBL/GenBank/DDBJ databases">
        <title>Cytophagaceae bacterium strain CAR-16.</title>
        <authorList>
            <person name="Chen W.-M."/>
        </authorList>
    </citation>
    <scope>NUCLEOTIDE SEQUENCE [LARGE SCALE GENOMIC DNA]</scope>
    <source>
        <strain evidence="4">WWJ-16</strain>
    </source>
</reference>
<dbReference type="Gene3D" id="2.60.120.380">
    <property type="match status" value="1"/>
</dbReference>
<feature type="domain" description="Secretion system C-terminal sorting" evidence="2">
    <location>
        <begin position="102"/>
        <end position="178"/>
    </location>
</feature>
<name>A0A4Q1K3J0_9FLAO</name>
<sequence>MKPICFLKPDIKLKHLLLFGVVFLFSMSIKAQSINFNFSDGTNASYNVTEVEKITFTDDVMNLHLLNGNIYTWNVSIINKYSYDNNSLNTELPTNNAWQVFVYPNPTNSSLNIKINLPKDDDIQLHLFDIQGKLVLEKSLGKMNSGEFLETIDLTNVSPGTYICKISGYHYSLTKKIIKQ</sequence>
<evidence type="ECO:0000313" key="4">
    <source>
        <dbReference type="Proteomes" id="UP000289857"/>
    </source>
</evidence>
<dbReference type="AlphaFoldDB" id="A0A4Q1K3J0"/>
<gene>
    <name evidence="3" type="ORF">EQG61_12620</name>
</gene>
<evidence type="ECO:0000313" key="3">
    <source>
        <dbReference type="EMBL" id="RXR20258.1"/>
    </source>
</evidence>
<keyword evidence="1" id="KW-0732">Signal</keyword>
<organism evidence="3 4">
    <name type="scientific">Flavobacterium stagni</name>
    <dbReference type="NCBI Taxonomy" id="2506421"/>
    <lineage>
        <taxon>Bacteria</taxon>
        <taxon>Pseudomonadati</taxon>
        <taxon>Bacteroidota</taxon>
        <taxon>Flavobacteriia</taxon>
        <taxon>Flavobacteriales</taxon>
        <taxon>Flavobacteriaceae</taxon>
        <taxon>Flavobacterium</taxon>
    </lineage>
</organism>
<evidence type="ECO:0000256" key="1">
    <source>
        <dbReference type="ARBA" id="ARBA00022729"/>
    </source>
</evidence>
<dbReference type="Proteomes" id="UP000289857">
    <property type="component" value="Unassembled WGS sequence"/>
</dbReference>
<keyword evidence="4" id="KW-1185">Reference proteome</keyword>
<dbReference type="OrthoDB" id="1345775at2"/>
<dbReference type="NCBIfam" id="TIGR04183">
    <property type="entry name" value="Por_Secre_tail"/>
    <property type="match status" value="1"/>
</dbReference>
<dbReference type="InterPro" id="IPR026444">
    <property type="entry name" value="Secre_tail"/>
</dbReference>
<accession>A0A4Q1K3J0</accession>
<dbReference type="EMBL" id="SBKN01000009">
    <property type="protein sequence ID" value="RXR20258.1"/>
    <property type="molecule type" value="Genomic_DNA"/>
</dbReference>
<proteinExistence type="predicted"/>
<evidence type="ECO:0000259" key="2">
    <source>
        <dbReference type="Pfam" id="PF18962"/>
    </source>
</evidence>
<comment type="caution">
    <text evidence="3">The sequence shown here is derived from an EMBL/GenBank/DDBJ whole genome shotgun (WGS) entry which is preliminary data.</text>
</comment>
<dbReference type="RefSeq" id="WP_129462309.1">
    <property type="nucleotide sequence ID" value="NZ_SBKN01000009.1"/>
</dbReference>